<dbReference type="InterPro" id="IPR046341">
    <property type="entry name" value="SET_dom_sf"/>
</dbReference>
<dbReference type="Gene3D" id="1.10.220.160">
    <property type="match status" value="1"/>
</dbReference>
<evidence type="ECO:0000259" key="6">
    <source>
        <dbReference type="PROSITE" id="PS50280"/>
    </source>
</evidence>
<dbReference type="RefSeq" id="XP_040684835.1">
    <property type="nucleotide sequence ID" value="XM_040831478.1"/>
</dbReference>
<dbReference type="GO" id="GO:0008270">
    <property type="term" value="F:zinc ion binding"/>
    <property type="evidence" value="ECO:0007669"/>
    <property type="project" value="UniProtKB-KW"/>
</dbReference>
<dbReference type="PROSITE" id="PS50865">
    <property type="entry name" value="ZF_MYND_2"/>
    <property type="match status" value="1"/>
</dbReference>
<evidence type="ECO:0000313" key="9">
    <source>
        <dbReference type="Proteomes" id="UP000184383"/>
    </source>
</evidence>
<gene>
    <name evidence="8" type="ORF">ASPWEDRAFT_176257</name>
</gene>
<dbReference type="Proteomes" id="UP000184383">
    <property type="component" value="Unassembled WGS sequence"/>
</dbReference>
<proteinExistence type="predicted"/>
<dbReference type="PANTHER" id="PTHR12197:SF251">
    <property type="entry name" value="EG:BACR7C10.4 PROTEIN"/>
    <property type="match status" value="1"/>
</dbReference>
<dbReference type="InterPro" id="IPR002893">
    <property type="entry name" value="Znf_MYND"/>
</dbReference>
<dbReference type="GO" id="GO:0005634">
    <property type="term" value="C:nucleus"/>
    <property type="evidence" value="ECO:0007669"/>
    <property type="project" value="TreeGrafter"/>
</dbReference>
<dbReference type="OrthoDB" id="5945798at2759"/>
<dbReference type="GeneID" id="63747326"/>
<protein>
    <submittedName>
        <fullName evidence="8">Uncharacterized protein</fullName>
    </submittedName>
</protein>
<dbReference type="Gene3D" id="2.170.270.10">
    <property type="entry name" value="SET domain"/>
    <property type="match status" value="1"/>
</dbReference>
<dbReference type="SUPFAM" id="SSF82199">
    <property type="entry name" value="SET domain"/>
    <property type="match status" value="1"/>
</dbReference>
<dbReference type="STRING" id="1073089.A0A1L9R8E1"/>
<evidence type="ECO:0000259" key="7">
    <source>
        <dbReference type="PROSITE" id="PS50865"/>
    </source>
</evidence>
<dbReference type="VEuPathDB" id="FungiDB:ASPWEDRAFT_176257"/>
<feature type="domain" description="SET" evidence="6">
    <location>
        <begin position="8"/>
        <end position="251"/>
    </location>
</feature>
<evidence type="ECO:0000256" key="2">
    <source>
        <dbReference type="ARBA" id="ARBA00022771"/>
    </source>
</evidence>
<evidence type="ECO:0000256" key="5">
    <source>
        <dbReference type="SAM" id="MobiDB-lite"/>
    </source>
</evidence>
<keyword evidence="3" id="KW-0862">Zinc</keyword>
<dbReference type="PANTHER" id="PTHR12197">
    <property type="entry name" value="HISTONE-LYSINE N-METHYLTRANSFERASE SMYD"/>
    <property type="match status" value="1"/>
</dbReference>
<evidence type="ECO:0000256" key="1">
    <source>
        <dbReference type="ARBA" id="ARBA00022723"/>
    </source>
</evidence>
<dbReference type="EMBL" id="KV878216">
    <property type="protein sequence ID" value="OJJ31158.1"/>
    <property type="molecule type" value="Genomic_DNA"/>
</dbReference>
<dbReference type="Gene3D" id="6.10.140.2220">
    <property type="match status" value="1"/>
</dbReference>
<name>A0A1L9R8E1_ASPWE</name>
<dbReference type="InterPro" id="IPR050869">
    <property type="entry name" value="H3K4_H4K5_MeTrfase"/>
</dbReference>
<feature type="region of interest" description="Disordered" evidence="5">
    <location>
        <begin position="1"/>
        <end position="21"/>
    </location>
</feature>
<keyword evidence="9" id="KW-1185">Reference proteome</keyword>
<sequence>MSLENPLPSVHTKTTPGPAPNGLGTGIFASADIGSGQDVLNVQSPFVAVLDTPRLEDTCSGCFGKRHLEVPVDLKACTGCQVTKYCDRTCQAKDWKFAHSLECPIYQKLKPRILPNNARAILRMVLRSGRRKYAAQELDLFVRLETHVREILDQNMKQWERIALSAKAVKAYSGTEMSEQALSAFGAKLDMNAFNLTNAQYDRIGLYLHPYAALINHGCDYNSVAGFDGDELFVKAIRPIKKGEQIFISYIDATNPLEYRRGELSERYYFNCQCSKCEKGTDTMEDRFLPTAPSDCSTLDASHRKTLELMESASDPDTEPLKAVNMLESAMQGLRQTGSWPIARQPYVSLRDELITSLLSAGRFKSAFIHAAIRCILIDPVIYSHDAHPIRHLHGWALAKLAIHLSQGMEANTDDPYALEAHGLNFNFIIWFILSKLVSQESESCTVPSFKRLVRSAFNDVHKEFTANGLDPMDMIDNIRKEWDKLERIVRESDSIL</sequence>
<keyword evidence="2 4" id="KW-0863">Zinc-finger</keyword>
<reference evidence="9" key="1">
    <citation type="journal article" date="2017" name="Genome Biol.">
        <title>Comparative genomics reveals high biological diversity and specific adaptations in the industrially and medically important fungal genus Aspergillus.</title>
        <authorList>
            <person name="de Vries R.P."/>
            <person name="Riley R."/>
            <person name="Wiebenga A."/>
            <person name="Aguilar-Osorio G."/>
            <person name="Amillis S."/>
            <person name="Uchima C.A."/>
            <person name="Anderluh G."/>
            <person name="Asadollahi M."/>
            <person name="Askin M."/>
            <person name="Barry K."/>
            <person name="Battaglia E."/>
            <person name="Bayram O."/>
            <person name="Benocci T."/>
            <person name="Braus-Stromeyer S.A."/>
            <person name="Caldana C."/>
            <person name="Canovas D."/>
            <person name="Cerqueira G.C."/>
            <person name="Chen F."/>
            <person name="Chen W."/>
            <person name="Choi C."/>
            <person name="Clum A."/>
            <person name="Dos Santos R.A."/>
            <person name="Damasio A.R."/>
            <person name="Diallinas G."/>
            <person name="Emri T."/>
            <person name="Fekete E."/>
            <person name="Flipphi M."/>
            <person name="Freyberg S."/>
            <person name="Gallo A."/>
            <person name="Gournas C."/>
            <person name="Habgood R."/>
            <person name="Hainaut M."/>
            <person name="Harispe M.L."/>
            <person name="Henrissat B."/>
            <person name="Hilden K.S."/>
            <person name="Hope R."/>
            <person name="Hossain A."/>
            <person name="Karabika E."/>
            <person name="Karaffa L."/>
            <person name="Karanyi Z."/>
            <person name="Krasevec N."/>
            <person name="Kuo A."/>
            <person name="Kusch H."/>
            <person name="LaButti K."/>
            <person name="Lagendijk E.L."/>
            <person name="Lapidus A."/>
            <person name="Levasseur A."/>
            <person name="Lindquist E."/>
            <person name="Lipzen A."/>
            <person name="Logrieco A.F."/>
            <person name="MacCabe A."/>
            <person name="Maekelae M.R."/>
            <person name="Malavazi I."/>
            <person name="Melin P."/>
            <person name="Meyer V."/>
            <person name="Mielnichuk N."/>
            <person name="Miskei M."/>
            <person name="Molnar A.P."/>
            <person name="Mule G."/>
            <person name="Ngan C.Y."/>
            <person name="Orejas M."/>
            <person name="Orosz E."/>
            <person name="Ouedraogo J.P."/>
            <person name="Overkamp K.M."/>
            <person name="Park H.-S."/>
            <person name="Perrone G."/>
            <person name="Piumi F."/>
            <person name="Punt P.J."/>
            <person name="Ram A.F."/>
            <person name="Ramon A."/>
            <person name="Rauscher S."/>
            <person name="Record E."/>
            <person name="Riano-Pachon D.M."/>
            <person name="Robert V."/>
            <person name="Roehrig J."/>
            <person name="Ruller R."/>
            <person name="Salamov A."/>
            <person name="Salih N.S."/>
            <person name="Samson R.A."/>
            <person name="Sandor E."/>
            <person name="Sanguinetti M."/>
            <person name="Schuetze T."/>
            <person name="Sepcic K."/>
            <person name="Shelest E."/>
            <person name="Sherlock G."/>
            <person name="Sophianopoulou V."/>
            <person name="Squina F.M."/>
            <person name="Sun H."/>
            <person name="Susca A."/>
            <person name="Todd R.B."/>
            <person name="Tsang A."/>
            <person name="Unkles S.E."/>
            <person name="van de Wiele N."/>
            <person name="van Rossen-Uffink D."/>
            <person name="Oliveira J.V."/>
            <person name="Vesth T.C."/>
            <person name="Visser J."/>
            <person name="Yu J.-H."/>
            <person name="Zhou M."/>
            <person name="Andersen M.R."/>
            <person name="Archer D.B."/>
            <person name="Baker S.E."/>
            <person name="Benoit I."/>
            <person name="Brakhage A.A."/>
            <person name="Braus G.H."/>
            <person name="Fischer R."/>
            <person name="Frisvad J.C."/>
            <person name="Goldman G.H."/>
            <person name="Houbraken J."/>
            <person name="Oakley B."/>
            <person name="Pocsi I."/>
            <person name="Scazzocchio C."/>
            <person name="Seiboth B."/>
            <person name="vanKuyk P.A."/>
            <person name="Wortman J."/>
            <person name="Dyer P.S."/>
            <person name="Grigoriev I.V."/>
        </authorList>
    </citation>
    <scope>NUCLEOTIDE SEQUENCE [LARGE SCALE GENOMIC DNA]</scope>
    <source>
        <strain evidence="9">DTO 134E9</strain>
    </source>
</reference>
<dbReference type="Pfam" id="PF01753">
    <property type="entry name" value="zf-MYND"/>
    <property type="match status" value="1"/>
</dbReference>
<accession>A0A1L9R8E1</accession>
<evidence type="ECO:0000313" key="8">
    <source>
        <dbReference type="EMBL" id="OJJ31158.1"/>
    </source>
</evidence>
<evidence type="ECO:0000256" key="4">
    <source>
        <dbReference type="PROSITE-ProRule" id="PRU00134"/>
    </source>
</evidence>
<organism evidence="8 9">
    <name type="scientific">Aspergillus wentii DTO 134E9</name>
    <dbReference type="NCBI Taxonomy" id="1073089"/>
    <lineage>
        <taxon>Eukaryota</taxon>
        <taxon>Fungi</taxon>
        <taxon>Dikarya</taxon>
        <taxon>Ascomycota</taxon>
        <taxon>Pezizomycotina</taxon>
        <taxon>Eurotiomycetes</taxon>
        <taxon>Eurotiomycetidae</taxon>
        <taxon>Eurotiales</taxon>
        <taxon>Aspergillaceae</taxon>
        <taxon>Aspergillus</taxon>
        <taxon>Aspergillus subgen. Cremei</taxon>
    </lineage>
</organism>
<dbReference type="Pfam" id="PF00856">
    <property type="entry name" value="SET"/>
    <property type="match status" value="1"/>
</dbReference>
<dbReference type="PROSITE" id="PS01360">
    <property type="entry name" value="ZF_MYND_1"/>
    <property type="match status" value="1"/>
</dbReference>
<keyword evidence="1" id="KW-0479">Metal-binding</keyword>
<feature type="domain" description="MYND-type" evidence="7">
    <location>
        <begin position="59"/>
        <end position="103"/>
    </location>
</feature>
<dbReference type="PROSITE" id="PS50280">
    <property type="entry name" value="SET"/>
    <property type="match status" value="1"/>
</dbReference>
<dbReference type="AlphaFoldDB" id="A0A1L9R8E1"/>
<evidence type="ECO:0000256" key="3">
    <source>
        <dbReference type="ARBA" id="ARBA00022833"/>
    </source>
</evidence>
<dbReference type="InterPro" id="IPR001214">
    <property type="entry name" value="SET_dom"/>
</dbReference>